<proteinExistence type="predicted"/>
<evidence type="ECO:0000313" key="1">
    <source>
        <dbReference type="EMBL" id="KAK7482739.1"/>
    </source>
</evidence>
<dbReference type="Proteomes" id="UP001519460">
    <property type="component" value="Unassembled WGS sequence"/>
</dbReference>
<evidence type="ECO:0000313" key="2">
    <source>
        <dbReference type="Proteomes" id="UP001519460"/>
    </source>
</evidence>
<name>A0ABD0K613_9CAEN</name>
<organism evidence="1 2">
    <name type="scientific">Batillaria attramentaria</name>
    <dbReference type="NCBI Taxonomy" id="370345"/>
    <lineage>
        <taxon>Eukaryota</taxon>
        <taxon>Metazoa</taxon>
        <taxon>Spiralia</taxon>
        <taxon>Lophotrochozoa</taxon>
        <taxon>Mollusca</taxon>
        <taxon>Gastropoda</taxon>
        <taxon>Caenogastropoda</taxon>
        <taxon>Sorbeoconcha</taxon>
        <taxon>Cerithioidea</taxon>
        <taxon>Batillariidae</taxon>
        <taxon>Batillaria</taxon>
    </lineage>
</organism>
<keyword evidence="2" id="KW-1185">Reference proteome</keyword>
<comment type="caution">
    <text evidence="1">The sequence shown here is derived from an EMBL/GenBank/DDBJ whole genome shotgun (WGS) entry which is preliminary data.</text>
</comment>
<reference evidence="1 2" key="1">
    <citation type="journal article" date="2023" name="Sci. Data">
        <title>Genome assembly of the Korean intertidal mud-creeper Batillaria attramentaria.</title>
        <authorList>
            <person name="Patra A.K."/>
            <person name="Ho P.T."/>
            <person name="Jun S."/>
            <person name="Lee S.J."/>
            <person name="Kim Y."/>
            <person name="Won Y.J."/>
        </authorList>
    </citation>
    <scope>NUCLEOTIDE SEQUENCE [LARGE SCALE GENOMIC DNA]</scope>
    <source>
        <strain evidence="1">Wonlab-2016</strain>
    </source>
</reference>
<dbReference type="AlphaFoldDB" id="A0ABD0K613"/>
<protein>
    <submittedName>
        <fullName evidence="1">Uncharacterized protein</fullName>
    </submittedName>
</protein>
<gene>
    <name evidence="1" type="ORF">BaRGS_00026037</name>
</gene>
<accession>A0ABD0K613</accession>
<dbReference type="EMBL" id="JACVVK020000239">
    <property type="protein sequence ID" value="KAK7482739.1"/>
    <property type="molecule type" value="Genomic_DNA"/>
</dbReference>
<sequence>MHTKAAVFCPHTQSGWHLPDVKKYRINEKKSPTDMPRMRNVAVKSSSHKCALLNACHRMPIGYSALGIAAQVSRPGMLPT</sequence>